<dbReference type="SMART" id="SM00257">
    <property type="entry name" value="LysM"/>
    <property type="match status" value="1"/>
</dbReference>
<organism evidence="3 4">
    <name type="scientific">Nocardioides ginsengisoli</name>
    <dbReference type="NCBI Taxonomy" id="363868"/>
    <lineage>
        <taxon>Bacteria</taxon>
        <taxon>Bacillati</taxon>
        <taxon>Actinomycetota</taxon>
        <taxon>Actinomycetes</taxon>
        <taxon>Propionibacteriales</taxon>
        <taxon>Nocardioidaceae</taxon>
        <taxon>Nocardioides</taxon>
    </lineage>
</organism>
<dbReference type="Pfam" id="PF01476">
    <property type="entry name" value="LysM"/>
    <property type="match status" value="1"/>
</dbReference>
<dbReference type="InterPro" id="IPR018392">
    <property type="entry name" value="LysM"/>
</dbReference>
<evidence type="ECO:0000313" key="3">
    <source>
        <dbReference type="EMBL" id="MFD1248724.1"/>
    </source>
</evidence>
<sequence>MSTVTIVPSITTARRTAVRRPARVAAPRVAPVSHGGEGQIRLTRRGRLVVFALAFLIVAAAAVWLAAGSAASRDAGGPAQVDVVTVAPGDTLWDIASDASAATGGGDVRDMMRTIEDLNAIDGGSVFVGQQLRVPSAG</sequence>
<feature type="domain" description="LysM" evidence="2">
    <location>
        <begin position="82"/>
        <end position="134"/>
    </location>
</feature>
<feature type="transmembrane region" description="Helical" evidence="1">
    <location>
        <begin position="48"/>
        <end position="67"/>
    </location>
</feature>
<evidence type="ECO:0000313" key="4">
    <source>
        <dbReference type="Proteomes" id="UP001597229"/>
    </source>
</evidence>
<keyword evidence="1" id="KW-1133">Transmembrane helix</keyword>
<dbReference type="EMBL" id="JBHTLX010000017">
    <property type="protein sequence ID" value="MFD1248724.1"/>
    <property type="molecule type" value="Genomic_DNA"/>
</dbReference>
<accession>A0ABW3W0L8</accession>
<name>A0ABW3W0L8_9ACTN</name>
<protein>
    <submittedName>
        <fullName evidence="3">LysM peptidoglycan-binding domain-containing protein</fullName>
    </submittedName>
</protein>
<keyword evidence="4" id="KW-1185">Reference proteome</keyword>
<dbReference type="PROSITE" id="PS51782">
    <property type="entry name" value="LYSM"/>
    <property type="match status" value="1"/>
</dbReference>
<keyword evidence="1" id="KW-0472">Membrane</keyword>
<evidence type="ECO:0000256" key="1">
    <source>
        <dbReference type="SAM" id="Phobius"/>
    </source>
</evidence>
<dbReference type="Proteomes" id="UP001597229">
    <property type="component" value="Unassembled WGS sequence"/>
</dbReference>
<gene>
    <name evidence="3" type="ORF">ACFQ3F_13070</name>
</gene>
<comment type="caution">
    <text evidence="3">The sequence shown here is derived from an EMBL/GenBank/DDBJ whole genome shotgun (WGS) entry which is preliminary data.</text>
</comment>
<dbReference type="Gene3D" id="3.10.350.10">
    <property type="entry name" value="LysM domain"/>
    <property type="match status" value="1"/>
</dbReference>
<keyword evidence="1" id="KW-0812">Transmembrane</keyword>
<reference evidence="4" key="1">
    <citation type="journal article" date="2019" name="Int. J. Syst. Evol. Microbiol.">
        <title>The Global Catalogue of Microorganisms (GCM) 10K type strain sequencing project: providing services to taxonomists for standard genome sequencing and annotation.</title>
        <authorList>
            <consortium name="The Broad Institute Genomics Platform"/>
            <consortium name="The Broad Institute Genome Sequencing Center for Infectious Disease"/>
            <person name="Wu L."/>
            <person name="Ma J."/>
        </authorList>
    </citation>
    <scope>NUCLEOTIDE SEQUENCE [LARGE SCALE GENOMIC DNA]</scope>
    <source>
        <strain evidence="4">CCUG 52478</strain>
    </source>
</reference>
<dbReference type="CDD" id="cd00118">
    <property type="entry name" value="LysM"/>
    <property type="match status" value="1"/>
</dbReference>
<dbReference type="InterPro" id="IPR036779">
    <property type="entry name" value="LysM_dom_sf"/>
</dbReference>
<evidence type="ECO:0000259" key="2">
    <source>
        <dbReference type="PROSITE" id="PS51782"/>
    </source>
</evidence>
<proteinExistence type="predicted"/>
<dbReference type="RefSeq" id="WP_379228715.1">
    <property type="nucleotide sequence ID" value="NZ_JBHTLX010000017.1"/>
</dbReference>